<dbReference type="EC" id="3.6.5.4" evidence="11"/>
<evidence type="ECO:0000256" key="8">
    <source>
        <dbReference type="ARBA" id="ARBA00023135"/>
    </source>
</evidence>
<evidence type="ECO:0000256" key="2">
    <source>
        <dbReference type="ARBA" id="ARBA00005450"/>
    </source>
</evidence>
<keyword evidence="3 11" id="KW-0963">Cytoplasm</keyword>
<dbReference type="InterPro" id="IPR036225">
    <property type="entry name" value="SRP/SRP_N"/>
</dbReference>
<dbReference type="PANTHER" id="PTHR11564">
    <property type="entry name" value="SIGNAL RECOGNITION PARTICLE 54K PROTEIN SRP54"/>
    <property type="match status" value="1"/>
</dbReference>
<evidence type="ECO:0000256" key="3">
    <source>
        <dbReference type="ARBA" id="ARBA00022490"/>
    </source>
</evidence>
<dbReference type="SMART" id="SM00963">
    <property type="entry name" value="SRP54_N"/>
    <property type="match status" value="1"/>
</dbReference>
<keyword evidence="8 11" id="KW-0733">Signal recognition particle</keyword>
<feature type="domain" description="AAA+ ATPase" evidence="12">
    <location>
        <begin position="99"/>
        <end position="247"/>
    </location>
</feature>
<dbReference type="CDD" id="cd18539">
    <property type="entry name" value="SRP_G"/>
    <property type="match status" value="1"/>
</dbReference>
<dbReference type="PATRIC" id="fig|556287.8.peg.779"/>
<evidence type="ECO:0000256" key="5">
    <source>
        <dbReference type="ARBA" id="ARBA00022801"/>
    </source>
</evidence>
<keyword evidence="6 11" id="KW-0694">RNA-binding</keyword>
<comment type="catalytic activity">
    <reaction evidence="10 11">
        <text>GTP + H2O = GDP + phosphate + H(+)</text>
        <dbReference type="Rhea" id="RHEA:19669"/>
        <dbReference type="ChEBI" id="CHEBI:15377"/>
        <dbReference type="ChEBI" id="CHEBI:15378"/>
        <dbReference type="ChEBI" id="CHEBI:37565"/>
        <dbReference type="ChEBI" id="CHEBI:43474"/>
        <dbReference type="ChEBI" id="CHEBI:58189"/>
        <dbReference type="EC" id="3.6.5.4"/>
    </reaction>
</comment>
<dbReference type="RefSeq" id="WP_034442461.1">
    <property type="nucleotide sequence ID" value="NZ_JMTK01000002.1"/>
</dbReference>
<keyword evidence="7 11" id="KW-0342">GTP-binding</keyword>
<name>A0A094Z178_9HYPH</name>
<evidence type="ECO:0000259" key="13">
    <source>
        <dbReference type="SMART" id="SM00962"/>
    </source>
</evidence>
<dbReference type="InterPro" id="IPR003593">
    <property type="entry name" value="AAA+_ATPase"/>
</dbReference>
<evidence type="ECO:0000313" key="15">
    <source>
        <dbReference type="EMBL" id="KJZ82047.1"/>
    </source>
</evidence>
<evidence type="ECO:0000259" key="12">
    <source>
        <dbReference type="SMART" id="SM00382"/>
    </source>
</evidence>
<feature type="binding site" evidence="11">
    <location>
        <begin position="107"/>
        <end position="114"/>
    </location>
    <ligand>
        <name>GTP</name>
        <dbReference type="ChEBI" id="CHEBI:37565"/>
    </ligand>
</feature>
<dbReference type="GO" id="GO:0048500">
    <property type="term" value="C:signal recognition particle"/>
    <property type="evidence" value="ECO:0007669"/>
    <property type="project" value="UniProtKB-UniRule"/>
</dbReference>
<dbReference type="Gene3D" id="1.20.120.140">
    <property type="entry name" value="Signal recognition particle SRP54, nucleotide-binding domain"/>
    <property type="match status" value="1"/>
</dbReference>
<dbReference type="InterPro" id="IPR013822">
    <property type="entry name" value="Signal_recog_particl_SRP54_hlx"/>
</dbReference>
<reference evidence="15 16" key="1">
    <citation type="journal article" date="2015" name="Phytopathology">
        <title>Genomes of Candidatus Liberibacter solanacearum haplotype A from New Zealand and the USA suggest significant genome plasticity in the species.</title>
        <authorList>
            <person name="Thompson S.M."/>
            <person name="Johnson C.P."/>
            <person name="Lu A.Y."/>
            <person name="Frampton R.A."/>
            <person name="Sullivan K.L."/>
            <person name="Fiers M.W."/>
            <person name="Crowhurst R.N."/>
            <person name="Pitman A.R."/>
            <person name="Scott I."/>
            <person name="Gudmestad N.C."/>
            <person name="Smith G.R."/>
        </authorList>
    </citation>
    <scope>NUCLEOTIDE SEQUENCE [LARGE SCALE GENOMIC DNA]</scope>
    <source>
        <strain evidence="15 16">LsoNZ1</strain>
    </source>
</reference>
<comment type="function">
    <text evidence="11">Involved in targeting and insertion of nascent membrane proteins into the cytoplasmic membrane. Binds to the hydrophobic signal sequence of the ribosome-nascent chain (RNC) as it emerges from the ribosomes. The SRP-RNC complex is then targeted to the cytoplasmic membrane where it interacts with the SRP receptor FtsY. Interaction with FtsY leads to the transfer of the RNC complex to the Sec translocase for insertion into the membrane, the hydrolysis of GTP by both Ffh and FtsY, and the dissociation of the SRP-FtsY complex into the individual components.</text>
</comment>
<comment type="subcellular location">
    <subcellularLocation>
        <location evidence="1">Cell inner membrane</location>
        <topology evidence="1">Peripheral membrane protein</topology>
        <orientation evidence="1">Cytoplasmic side</orientation>
    </subcellularLocation>
    <subcellularLocation>
        <location evidence="11">Cytoplasm</location>
    </subcellularLocation>
    <text evidence="11">The SRP-RNC complex is targeted to the cytoplasmic membrane.</text>
</comment>
<evidence type="ECO:0000313" key="16">
    <source>
        <dbReference type="Proteomes" id="UP000033731"/>
    </source>
</evidence>
<dbReference type="InterPro" id="IPR042101">
    <property type="entry name" value="SRP54_N_sf"/>
</dbReference>
<dbReference type="InterPro" id="IPR004125">
    <property type="entry name" value="Signal_recog_particle_SRP54_M"/>
</dbReference>
<dbReference type="Pfam" id="PF00448">
    <property type="entry name" value="SRP54"/>
    <property type="match status" value="1"/>
</dbReference>
<feature type="domain" description="Signal recognition particle SRP54 helical bundle" evidence="14">
    <location>
        <begin position="1"/>
        <end position="86"/>
    </location>
</feature>
<comment type="caution">
    <text evidence="15">The sequence shown here is derived from an EMBL/GenBank/DDBJ whole genome shotgun (WGS) entry which is preliminary data.</text>
</comment>
<evidence type="ECO:0000259" key="14">
    <source>
        <dbReference type="SMART" id="SM00963"/>
    </source>
</evidence>
<dbReference type="GO" id="GO:0005886">
    <property type="term" value="C:plasma membrane"/>
    <property type="evidence" value="ECO:0007669"/>
    <property type="project" value="UniProtKB-SubCell"/>
</dbReference>
<dbReference type="HAMAP" id="MF_00306">
    <property type="entry name" value="SRP54"/>
    <property type="match status" value="1"/>
</dbReference>
<dbReference type="Pfam" id="PF02881">
    <property type="entry name" value="SRP54_N"/>
    <property type="match status" value="1"/>
</dbReference>
<evidence type="ECO:0000256" key="4">
    <source>
        <dbReference type="ARBA" id="ARBA00022741"/>
    </source>
</evidence>
<feature type="binding site" evidence="11">
    <location>
        <begin position="190"/>
        <end position="194"/>
    </location>
    <ligand>
        <name>GTP</name>
        <dbReference type="ChEBI" id="CHEBI:37565"/>
    </ligand>
</feature>
<keyword evidence="5 11" id="KW-0378">Hydrolase</keyword>
<dbReference type="SUPFAM" id="SSF47446">
    <property type="entry name" value="Signal peptide-binding domain"/>
    <property type="match status" value="1"/>
</dbReference>
<evidence type="ECO:0000256" key="6">
    <source>
        <dbReference type="ARBA" id="ARBA00022884"/>
    </source>
</evidence>
<protein>
    <recommendedName>
        <fullName evidence="11">Signal recognition particle protein</fullName>
        <ecNumber evidence="11">3.6.5.4</ecNumber>
    </recommendedName>
    <alternativeName>
        <fullName evidence="11">Fifty-four homolog</fullName>
    </alternativeName>
</protein>
<keyword evidence="9 11" id="KW-0687">Ribonucleoprotein</keyword>
<keyword evidence="4 11" id="KW-0547">Nucleotide-binding</keyword>
<comment type="subunit">
    <text evidence="11">Part of the signal recognition particle protein translocation system, which is composed of SRP and FtsY. SRP is a ribonucleoprotein composed of Ffh and a 4.5S RNA molecule.</text>
</comment>
<dbReference type="AlphaFoldDB" id="A0A094Z178"/>
<comment type="similarity">
    <text evidence="2 11">Belongs to the GTP-binding SRP family. SRP54 subfamily.</text>
</comment>
<dbReference type="Gene3D" id="1.10.260.30">
    <property type="entry name" value="Signal recognition particle, SRP54 subunit, M-domain"/>
    <property type="match status" value="1"/>
</dbReference>
<dbReference type="SMART" id="SM00962">
    <property type="entry name" value="SRP54"/>
    <property type="match status" value="1"/>
</dbReference>
<evidence type="ECO:0000256" key="9">
    <source>
        <dbReference type="ARBA" id="ARBA00023274"/>
    </source>
</evidence>
<evidence type="ECO:0000256" key="10">
    <source>
        <dbReference type="ARBA" id="ARBA00048027"/>
    </source>
</evidence>
<evidence type="ECO:0000256" key="1">
    <source>
        <dbReference type="ARBA" id="ARBA00004515"/>
    </source>
</evidence>
<dbReference type="GO" id="GO:0003924">
    <property type="term" value="F:GTPase activity"/>
    <property type="evidence" value="ECO:0007669"/>
    <property type="project" value="UniProtKB-UniRule"/>
</dbReference>
<sequence length="461" mass="50638">MFENLQERLGSVFQKITGRGNLSETDISKTLREIRRTFLEADVSLEVVQALNERIQEKAKGTKILKSIQPGQMVVKIVHDELIEVLGTENVGLDLNAPSPLVIMLVGLQGSGKTTTTAKIAYHLKTLKKKKMLMASLDIHRPAAQEQLRYLGEKIQVDTLEVIPKQLPAEIATRAIQNARDCGYDVVILDTAGRNHINESLMQEISEVKSLTNPHEILLVADALTGQDAVHLARNFDEKIGLTGIILTRMDGDGRGGAALSMRFVTGKPIKAIGTGEKIDDLENFFPDRVVNRILGMGDIVSLVEKAARNLDEEKATATAKKIAKGKFDLEDLEEQFRQTQKIGGISSLLSMLPGMGSFKPNIMPSNFNDKTITHHIAIISSMTKEERANPSIIKHSRKKRIAAGSGTDAVRINKLLKLYRQIADMMNSTKGHGGDTSTQQMMKTLKNKIGFGKNGGFPGI</sequence>
<organism evidence="15 16">
    <name type="scientific">Candidatus Liberibacter solanacearum</name>
    <dbReference type="NCBI Taxonomy" id="556287"/>
    <lineage>
        <taxon>Bacteria</taxon>
        <taxon>Pseudomonadati</taxon>
        <taxon>Pseudomonadota</taxon>
        <taxon>Alphaproteobacteria</taxon>
        <taxon>Hyphomicrobiales</taxon>
        <taxon>Rhizobiaceae</taxon>
        <taxon>Liberibacter</taxon>
    </lineage>
</organism>
<evidence type="ECO:0000256" key="7">
    <source>
        <dbReference type="ARBA" id="ARBA00023134"/>
    </source>
</evidence>
<gene>
    <name evidence="11" type="primary">ffh</name>
    <name evidence="15" type="ORF">DJ66_0781</name>
</gene>
<dbReference type="InterPro" id="IPR004780">
    <property type="entry name" value="SRP"/>
</dbReference>
<dbReference type="InterPro" id="IPR036891">
    <property type="entry name" value="Signal_recog_part_SRP54_M_sf"/>
</dbReference>
<feature type="domain" description="SRP54-type proteins GTP-binding" evidence="13">
    <location>
        <begin position="100"/>
        <end position="296"/>
    </location>
</feature>
<proteinExistence type="inferred from homology"/>
<dbReference type="GO" id="GO:0006614">
    <property type="term" value="P:SRP-dependent cotranslational protein targeting to membrane"/>
    <property type="evidence" value="ECO:0007669"/>
    <property type="project" value="InterPro"/>
</dbReference>
<dbReference type="SMART" id="SM00382">
    <property type="entry name" value="AAA"/>
    <property type="match status" value="1"/>
</dbReference>
<dbReference type="Gene3D" id="3.40.50.300">
    <property type="entry name" value="P-loop containing nucleotide triphosphate hydrolases"/>
    <property type="match status" value="1"/>
</dbReference>
<dbReference type="InterPro" id="IPR027417">
    <property type="entry name" value="P-loop_NTPase"/>
</dbReference>
<dbReference type="PANTHER" id="PTHR11564:SF5">
    <property type="entry name" value="SIGNAL RECOGNITION PARTICLE SUBUNIT SRP54"/>
    <property type="match status" value="1"/>
</dbReference>
<dbReference type="SUPFAM" id="SSF52540">
    <property type="entry name" value="P-loop containing nucleoside triphosphate hydrolases"/>
    <property type="match status" value="1"/>
</dbReference>
<keyword evidence="16" id="KW-1185">Reference proteome</keyword>
<dbReference type="Proteomes" id="UP000033731">
    <property type="component" value="Unassembled WGS sequence"/>
</dbReference>
<dbReference type="GO" id="GO:0008312">
    <property type="term" value="F:7S RNA binding"/>
    <property type="evidence" value="ECO:0007669"/>
    <property type="project" value="InterPro"/>
</dbReference>
<evidence type="ECO:0000256" key="11">
    <source>
        <dbReference type="HAMAP-Rule" id="MF_00306"/>
    </source>
</evidence>
<dbReference type="NCBIfam" id="TIGR00959">
    <property type="entry name" value="ffh"/>
    <property type="match status" value="1"/>
</dbReference>
<dbReference type="Pfam" id="PF02978">
    <property type="entry name" value="SRP_SPB"/>
    <property type="match status" value="1"/>
</dbReference>
<dbReference type="InterPro" id="IPR022941">
    <property type="entry name" value="SRP54"/>
</dbReference>
<dbReference type="SUPFAM" id="SSF47364">
    <property type="entry name" value="Domain of the SRP/SRP receptor G-proteins"/>
    <property type="match status" value="1"/>
</dbReference>
<dbReference type="InterPro" id="IPR000897">
    <property type="entry name" value="SRP54_GTPase_dom"/>
</dbReference>
<comment type="domain">
    <text evidence="11">Composed of three domains: the N-terminal N domain, which is responsible for interactions with the ribosome, the central G domain, which binds GTP, and the C-terminal M domain, which binds the RNA and the signal sequence of the RNC.</text>
</comment>
<feature type="binding site" evidence="11">
    <location>
        <begin position="248"/>
        <end position="251"/>
    </location>
    <ligand>
        <name>GTP</name>
        <dbReference type="ChEBI" id="CHEBI:37565"/>
    </ligand>
</feature>
<accession>A0A094Z178</accession>
<dbReference type="GO" id="GO:0005525">
    <property type="term" value="F:GTP binding"/>
    <property type="evidence" value="ECO:0007669"/>
    <property type="project" value="UniProtKB-UniRule"/>
</dbReference>
<dbReference type="EMBL" id="JMTK01000002">
    <property type="protein sequence ID" value="KJZ82047.1"/>
    <property type="molecule type" value="Genomic_DNA"/>
</dbReference>